<evidence type="ECO:0000256" key="1">
    <source>
        <dbReference type="SAM" id="SignalP"/>
    </source>
</evidence>
<dbReference type="InParanoid" id="A0A3N4L7G6"/>
<keyword evidence="1" id="KW-0732">Signal</keyword>
<dbReference type="EMBL" id="ML121623">
    <property type="protein sequence ID" value="RPB18526.1"/>
    <property type="molecule type" value="Genomic_DNA"/>
</dbReference>
<gene>
    <name evidence="2" type="ORF">L211DRAFT_724329</name>
</gene>
<feature type="signal peptide" evidence="1">
    <location>
        <begin position="1"/>
        <end position="19"/>
    </location>
</feature>
<organism evidence="2 3">
    <name type="scientific">Terfezia boudieri ATCC MYA-4762</name>
    <dbReference type="NCBI Taxonomy" id="1051890"/>
    <lineage>
        <taxon>Eukaryota</taxon>
        <taxon>Fungi</taxon>
        <taxon>Dikarya</taxon>
        <taxon>Ascomycota</taxon>
        <taxon>Pezizomycotina</taxon>
        <taxon>Pezizomycetes</taxon>
        <taxon>Pezizales</taxon>
        <taxon>Pezizaceae</taxon>
        <taxon>Terfezia</taxon>
    </lineage>
</organism>
<proteinExistence type="predicted"/>
<dbReference type="AlphaFoldDB" id="A0A3N4L7G6"/>
<keyword evidence="3" id="KW-1185">Reference proteome</keyword>
<protein>
    <submittedName>
        <fullName evidence="2">Uncharacterized protein</fullName>
    </submittedName>
</protein>
<sequence length="112" mass="12844">MAHLATWFFQPLLPCGTACWHFSNLHIYLGRGRYIKHQRPGIRYHMTTIGVVQSLNAGYWKMIEEAGCRYISHDFIILDMRPGLLDLSETVGKVPILTPQFVGYITGDYQLS</sequence>
<dbReference type="Proteomes" id="UP000267821">
    <property type="component" value="Unassembled WGS sequence"/>
</dbReference>
<accession>A0A3N4L7G6</accession>
<evidence type="ECO:0000313" key="3">
    <source>
        <dbReference type="Proteomes" id="UP000267821"/>
    </source>
</evidence>
<reference evidence="2 3" key="1">
    <citation type="journal article" date="2018" name="Nat. Ecol. Evol.">
        <title>Pezizomycetes genomes reveal the molecular basis of ectomycorrhizal truffle lifestyle.</title>
        <authorList>
            <person name="Murat C."/>
            <person name="Payen T."/>
            <person name="Noel B."/>
            <person name="Kuo A."/>
            <person name="Morin E."/>
            <person name="Chen J."/>
            <person name="Kohler A."/>
            <person name="Krizsan K."/>
            <person name="Balestrini R."/>
            <person name="Da Silva C."/>
            <person name="Montanini B."/>
            <person name="Hainaut M."/>
            <person name="Levati E."/>
            <person name="Barry K.W."/>
            <person name="Belfiori B."/>
            <person name="Cichocki N."/>
            <person name="Clum A."/>
            <person name="Dockter R.B."/>
            <person name="Fauchery L."/>
            <person name="Guy J."/>
            <person name="Iotti M."/>
            <person name="Le Tacon F."/>
            <person name="Lindquist E.A."/>
            <person name="Lipzen A."/>
            <person name="Malagnac F."/>
            <person name="Mello A."/>
            <person name="Molinier V."/>
            <person name="Miyauchi S."/>
            <person name="Poulain J."/>
            <person name="Riccioni C."/>
            <person name="Rubini A."/>
            <person name="Sitrit Y."/>
            <person name="Splivallo R."/>
            <person name="Traeger S."/>
            <person name="Wang M."/>
            <person name="Zifcakova L."/>
            <person name="Wipf D."/>
            <person name="Zambonelli A."/>
            <person name="Paolocci F."/>
            <person name="Nowrousian M."/>
            <person name="Ottonello S."/>
            <person name="Baldrian P."/>
            <person name="Spatafora J.W."/>
            <person name="Henrissat B."/>
            <person name="Nagy L.G."/>
            <person name="Aury J.M."/>
            <person name="Wincker P."/>
            <person name="Grigoriev I.V."/>
            <person name="Bonfante P."/>
            <person name="Martin F.M."/>
        </authorList>
    </citation>
    <scope>NUCLEOTIDE SEQUENCE [LARGE SCALE GENOMIC DNA]</scope>
    <source>
        <strain evidence="2 3">ATCC MYA-4762</strain>
    </source>
</reference>
<name>A0A3N4L7G6_9PEZI</name>
<feature type="chain" id="PRO_5017950880" evidence="1">
    <location>
        <begin position="20"/>
        <end position="112"/>
    </location>
</feature>
<evidence type="ECO:0000313" key="2">
    <source>
        <dbReference type="EMBL" id="RPB18526.1"/>
    </source>
</evidence>